<keyword evidence="4" id="KW-0720">Serine protease</keyword>
<dbReference type="InterPro" id="IPR018114">
    <property type="entry name" value="TRYPSIN_HIS"/>
</dbReference>
<comment type="caution">
    <text evidence="6">The sequence shown here is derived from an EMBL/GenBank/DDBJ whole genome shotgun (WGS) entry which is preliminary data.</text>
</comment>
<dbReference type="AlphaFoldDB" id="A0AAE1G1L0"/>
<protein>
    <recommendedName>
        <fullName evidence="5">Peptidase S1 domain-containing protein</fullName>
    </recommendedName>
</protein>
<dbReference type="EMBL" id="JAWQEG010000974">
    <property type="protein sequence ID" value="KAK3883595.1"/>
    <property type="molecule type" value="Genomic_DNA"/>
</dbReference>
<comment type="subcellular location">
    <subcellularLocation>
        <location evidence="1">Secreted</location>
    </subcellularLocation>
</comment>
<reference evidence="6" key="1">
    <citation type="submission" date="2023-10" db="EMBL/GenBank/DDBJ databases">
        <title>Genome assemblies of two species of porcelain crab, Petrolisthes cinctipes and Petrolisthes manimaculis (Anomura: Porcellanidae).</title>
        <authorList>
            <person name="Angst P."/>
        </authorList>
    </citation>
    <scope>NUCLEOTIDE SEQUENCE</scope>
    <source>
        <strain evidence="6">PB745_01</strain>
        <tissue evidence="6">Gill</tissue>
    </source>
</reference>
<accession>A0AAE1G1L0</accession>
<feature type="domain" description="Peptidase S1" evidence="5">
    <location>
        <begin position="50"/>
        <end position="295"/>
    </location>
</feature>
<dbReference type="GO" id="GO:0006508">
    <property type="term" value="P:proteolysis"/>
    <property type="evidence" value="ECO:0007669"/>
    <property type="project" value="UniProtKB-KW"/>
</dbReference>
<organism evidence="6 7">
    <name type="scientific">Petrolisthes cinctipes</name>
    <name type="common">Flat porcelain crab</name>
    <dbReference type="NCBI Taxonomy" id="88211"/>
    <lineage>
        <taxon>Eukaryota</taxon>
        <taxon>Metazoa</taxon>
        <taxon>Ecdysozoa</taxon>
        <taxon>Arthropoda</taxon>
        <taxon>Crustacea</taxon>
        <taxon>Multicrustacea</taxon>
        <taxon>Malacostraca</taxon>
        <taxon>Eumalacostraca</taxon>
        <taxon>Eucarida</taxon>
        <taxon>Decapoda</taxon>
        <taxon>Pleocyemata</taxon>
        <taxon>Anomura</taxon>
        <taxon>Galatheoidea</taxon>
        <taxon>Porcellanidae</taxon>
        <taxon>Petrolisthes</taxon>
    </lineage>
</organism>
<dbReference type="Gene3D" id="2.40.10.10">
    <property type="entry name" value="Trypsin-like serine proteases"/>
    <property type="match status" value="1"/>
</dbReference>
<dbReference type="Proteomes" id="UP001286313">
    <property type="component" value="Unassembled WGS sequence"/>
</dbReference>
<evidence type="ECO:0000256" key="4">
    <source>
        <dbReference type="RuleBase" id="RU363034"/>
    </source>
</evidence>
<dbReference type="CDD" id="cd00190">
    <property type="entry name" value="Tryp_SPc"/>
    <property type="match status" value="1"/>
</dbReference>
<evidence type="ECO:0000256" key="1">
    <source>
        <dbReference type="ARBA" id="ARBA00004613"/>
    </source>
</evidence>
<sequence length="303" mass="32635">MLWDPQEIDAYSGVLQGITTKSSFTKFSNPVHRKAAGVGCGRTQTRAGRVKGGEDALPGEFPWLVSIRVTGPSGAHYCGGALIHKRFVLTAAHCVERRSAKYLAVVAGEHDIRASGPAHRQVLSVKEVITHANFSKRYINDIALVELDKNAIWGKYVQPVCLPDNNRDGLIDSLNVTVAGWGRTNELANGGRPADVLQKVSLKVLARADCQAWYRNYTGKQVVLYDSNVCAGLETGEKDACQGDSGGPLLTAPDAEGRQVTVGVVSAGIGCGRPRLPGLYTRVSRFIDWIADKLKARGVVITI</sequence>
<dbReference type="InterPro" id="IPR001314">
    <property type="entry name" value="Peptidase_S1A"/>
</dbReference>
<proteinExistence type="predicted"/>
<dbReference type="SUPFAM" id="SSF50494">
    <property type="entry name" value="Trypsin-like serine proteases"/>
    <property type="match status" value="1"/>
</dbReference>
<dbReference type="PRINTS" id="PR00722">
    <property type="entry name" value="CHYMOTRYPSIN"/>
</dbReference>
<dbReference type="InterPro" id="IPR043504">
    <property type="entry name" value="Peptidase_S1_PA_chymotrypsin"/>
</dbReference>
<evidence type="ECO:0000313" key="7">
    <source>
        <dbReference type="Proteomes" id="UP001286313"/>
    </source>
</evidence>
<dbReference type="GO" id="GO:0005576">
    <property type="term" value="C:extracellular region"/>
    <property type="evidence" value="ECO:0007669"/>
    <property type="project" value="UniProtKB-SubCell"/>
</dbReference>
<keyword evidence="7" id="KW-1185">Reference proteome</keyword>
<keyword evidence="4" id="KW-0378">Hydrolase</keyword>
<dbReference type="PANTHER" id="PTHR24252:SF18">
    <property type="entry name" value="OVOCHYMASE 1"/>
    <property type="match status" value="1"/>
</dbReference>
<evidence type="ECO:0000313" key="6">
    <source>
        <dbReference type="EMBL" id="KAK3883595.1"/>
    </source>
</evidence>
<dbReference type="PROSITE" id="PS00135">
    <property type="entry name" value="TRYPSIN_SER"/>
    <property type="match status" value="1"/>
</dbReference>
<dbReference type="PANTHER" id="PTHR24252">
    <property type="entry name" value="ACROSIN-RELATED"/>
    <property type="match status" value="1"/>
</dbReference>
<dbReference type="FunFam" id="2.40.10.10:FF:000038">
    <property type="entry name" value="Serine protease"/>
    <property type="match status" value="1"/>
</dbReference>
<name>A0AAE1G1L0_PETCI</name>
<dbReference type="Pfam" id="PF00089">
    <property type="entry name" value="Trypsin"/>
    <property type="match status" value="1"/>
</dbReference>
<dbReference type="SMART" id="SM00020">
    <property type="entry name" value="Tryp_SPc"/>
    <property type="match status" value="1"/>
</dbReference>
<keyword evidence="2" id="KW-0964">Secreted</keyword>
<keyword evidence="4" id="KW-0645">Protease</keyword>
<dbReference type="GO" id="GO:0004252">
    <property type="term" value="F:serine-type endopeptidase activity"/>
    <property type="evidence" value="ECO:0007669"/>
    <property type="project" value="InterPro"/>
</dbReference>
<evidence type="ECO:0000259" key="5">
    <source>
        <dbReference type="PROSITE" id="PS50240"/>
    </source>
</evidence>
<dbReference type="PROSITE" id="PS50240">
    <property type="entry name" value="TRYPSIN_DOM"/>
    <property type="match status" value="1"/>
</dbReference>
<dbReference type="PROSITE" id="PS00134">
    <property type="entry name" value="TRYPSIN_HIS"/>
    <property type="match status" value="1"/>
</dbReference>
<gene>
    <name evidence="6" type="ORF">Pcinc_012098</name>
</gene>
<evidence type="ECO:0000256" key="3">
    <source>
        <dbReference type="ARBA" id="ARBA00023157"/>
    </source>
</evidence>
<dbReference type="InterPro" id="IPR009003">
    <property type="entry name" value="Peptidase_S1_PA"/>
</dbReference>
<evidence type="ECO:0000256" key="2">
    <source>
        <dbReference type="ARBA" id="ARBA00022525"/>
    </source>
</evidence>
<dbReference type="InterPro" id="IPR033116">
    <property type="entry name" value="TRYPSIN_SER"/>
</dbReference>
<keyword evidence="3" id="KW-1015">Disulfide bond</keyword>
<dbReference type="InterPro" id="IPR001254">
    <property type="entry name" value="Trypsin_dom"/>
</dbReference>